<dbReference type="Pfam" id="PF03883">
    <property type="entry name" value="H2O2_YaaD"/>
    <property type="match status" value="1"/>
</dbReference>
<dbReference type="RefSeq" id="WP_104967034.1">
    <property type="nucleotide sequence ID" value="NZ_CP025536.1"/>
</dbReference>
<name>A0A2L0D1K4_9STRE</name>
<proteinExistence type="inferred from homology"/>
<evidence type="ECO:0000313" key="2">
    <source>
        <dbReference type="EMBL" id="AUW95673.1"/>
    </source>
</evidence>
<evidence type="ECO:0000313" key="3">
    <source>
        <dbReference type="Proteomes" id="UP000238956"/>
    </source>
</evidence>
<reference evidence="2 3" key="1">
    <citation type="submission" date="2017-12" db="EMBL/GenBank/DDBJ databases">
        <authorList>
            <person name="Hurst M.R.H."/>
        </authorList>
    </citation>
    <scope>NUCLEOTIDE SEQUENCE [LARGE SCALE GENOMIC DNA]</scope>
    <source>
        <strain evidence="2 3">TH11417</strain>
    </source>
</reference>
<dbReference type="GeneID" id="98392315"/>
<evidence type="ECO:0000256" key="1">
    <source>
        <dbReference type="HAMAP-Rule" id="MF_00652"/>
    </source>
</evidence>
<accession>A0A2L0D1K4</accession>
<dbReference type="PANTHER" id="PTHR30283">
    <property type="entry name" value="PEROXIDE STRESS RESPONSE PROTEIN YAAA"/>
    <property type="match status" value="1"/>
</dbReference>
<sequence length="245" mass="28719">MLQFLIPSAKEMVEEKPKNTAKLRSDKTTTIVKEMVQKDIPELLRLYHFKKEETALKEQQRWKDIYSGNSSTYKAIELYNGLMYRSLKTNLSSNALEYLTQTTYITTALYGIIPINDTIHPHRLDFNTSTLINNQSLKQFWKEEYDNFLKSNEQEAMISLLSSEFENIFSPEQRQQLIKIKFYEQTSSGKIKQHSTISKKGRGFFLHAAAENECQTIDDLKKLTFEGYHFEESELKNELIFIRSV</sequence>
<keyword evidence="3" id="KW-1185">Reference proteome</keyword>
<dbReference type="GO" id="GO:0005829">
    <property type="term" value="C:cytosol"/>
    <property type="evidence" value="ECO:0007669"/>
    <property type="project" value="TreeGrafter"/>
</dbReference>
<gene>
    <name evidence="2" type="ORF">C0J00_00120</name>
</gene>
<dbReference type="OrthoDB" id="9777133at2"/>
<dbReference type="Proteomes" id="UP000238956">
    <property type="component" value="Chromosome"/>
</dbReference>
<dbReference type="GO" id="GO:0033194">
    <property type="term" value="P:response to hydroperoxide"/>
    <property type="evidence" value="ECO:0007669"/>
    <property type="project" value="TreeGrafter"/>
</dbReference>
<dbReference type="PANTHER" id="PTHR30283:SF4">
    <property type="entry name" value="PEROXIDE STRESS RESISTANCE PROTEIN YAAA"/>
    <property type="match status" value="1"/>
</dbReference>
<dbReference type="KEGG" id="splr:C0J00_00120"/>
<dbReference type="AlphaFoldDB" id="A0A2L0D1K4"/>
<protein>
    <recommendedName>
        <fullName evidence="1">UPF0246 protein C0J00_00120</fullName>
    </recommendedName>
</protein>
<organism evidence="2 3">
    <name type="scientific">Streptococcus pluranimalium</name>
    <dbReference type="NCBI Taxonomy" id="82348"/>
    <lineage>
        <taxon>Bacteria</taxon>
        <taxon>Bacillati</taxon>
        <taxon>Bacillota</taxon>
        <taxon>Bacilli</taxon>
        <taxon>Lactobacillales</taxon>
        <taxon>Streptococcaceae</taxon>
        <taxon>Streptococcus</taxon>
    </lineage>
</organism>
<dbReference type="NCBIfam" id="NF002543">
    <property type="entry name" value="PRK02101.1-4"/>
    <property type="match status" value="1"/>
</dbReference>
<dbReference type="EMBL" id="CP025536">
    <property type="protein sequence ID" value="AUW95673.1"/>
    <property type="molecule type" value="Genomic_DNA"/>
</dbReference>
<reference evidence="2 3" key="2">
    <citation type="submission" date="2018-02" db="EMBL/GenBank/DDBJ databases">
        <title>Whole genome sequencing analysis of Streptococcus pluranimalium isolated from cattle infected mastitis in China.</title>
        <authorList>
            <person name="Zhang J.-R."/>
            <person name="Hu G.-Z."/>
        </authorList>
    </citation>
    <scope>NUCLEOTIDE SEQUENCE [LARGE SCALE GENOMIC DNA]</scope>
    <source>
        <strain evidence="2 3">TH11417</strain>
    </source>
</reference>
<dbReference type="HAMAP" id="MF_00652">
    <property type="entry name" value="UPF0246"/>
    <property type="match status" value="1"/>
</dbReference>
<comment type="similarity">
    <text evidence="1">Belongs to the UPF0246 family.</text>
</comment>
<dbReference type="InterPro" id="IPR005583">
    <property type="entry name" value="YaaA"/>
</dbReference>